<reference evidence="3" key="4">
    <citation type="submission" date="2019-03" db="UniProtKB">
        <authorList>
            <consortium name="EnsemblPlants"/>
        </authorList>
    </citation>
    <scope>IDENTIFICATION</scope>
</reference>
<evidence type="ECO:0000259" key="2">
    <source>
        <dbReference type="Pfam" id="PF26250"/>
    </source>
</evidence>
<protein>
    <submittedName>
        <fullName evidence="3">Uncharacterized protein</fullName>
    </submittedName>
</protein>
<evidence type="ECO:0000259" key="1">
    <source>
        <dbReference type="Pfam" id="PF24823"/>
    </source>
</evidence>
<evidence type="ECO:0000313" key="3">
    <source>
        <dbReference type="EnsemblPlants" id="AET2Gv20743500.1"/>
    </source>
</evidence>
<sequence>IPMATAVSAPVSTATVRVSNIPPSAVAKELLAFFDSAVAGAGEAYACEIAAARRGWLSRGDGSVQFDSTATAILAAELASSGRLPRFLGSLLPVSPAPADLLPRAPDLSLRVADARLLVGNRVAEREFEAADTWDSVRVEVIPGKRRIDLYLNHDSQRYRLEVFFEDIRNCYQCSFDGAGAILL</sequence>
<keyword evidence="4" id="KW-1185">Reference proteome</keyword>
<reference evidence="3" key="5">
    <citation type="journal article" date="2021" name="G3 (Bethesda)">
        <title>Aegilops tauschii genome assembly Aet v5.0 features greater sequence contiguity and improved annotation.</title>
        <authorList>
            <person name="Wang L."/>
            <person name="Zhu T."/>
            <person name="Rodriguez J.C."/>
            <person name="Deal K.R."/>
            <person name="Dubcovsky J."/>
            <person name="McGuire P.E."/>
            <person name="Lux T."/>
            <person name="Spannagl M."/>
            <person name="Mayer K.F.X."/>
            <person name="Baldrich P."/>
            <person name="Meyers B.C."/>
            <person name="Huo N."/>
            <person name="Gu Y.Q."/>
            <person name="Zhou H."/>
            <person name="Devos K.M."/>
            <person name="Bennetzen J.L."/>
            <person name="Unver T."/>
            <person name="Budak H."/>
            <person name="Gulick P.J."/>
            <person name="Galiba G."/>
            <person name="Kalapos B."/>
            <person name="Nelson D.R."/>
            <person name="Li P."/>
            <person name="You F.M."/>
            <person name="Luo M.C."/>
            <person name="Dvorak J."/>
        </authorList>
    </citation>
    <scope>NUCLEOTIDE SEQUENCE [LARGE SCALE GENOMIC DNA]</scope>
    <source>
        <strain evidence="3">cv. AL8/78</strain>
    </source>
</reference>
<dbReference type="AlphaFoldDB" id="A0A453C5S5"/>
<dbReference type="InterPro" id="IPR057590">
    <property type="entry name" value="PH_RDR1/2-like"/>
</dbReference>
<evidence type="ECO:0000313" key="4">
    <source>
        <dbReference type="Proteomes" id="UP000015105"/>
    </source>
</evidence>
<accession>A0A453C5S5</accession>
<dbReference type="Proteomes" id="UP000015105">
    <property type="component" value="Chromosome 2D"/>
</dbReference>
<reference evidence="3" key="3">
    <citation type="journal article" date="2017" name="Nature">
        <title>Genome sequence of the progenitor of the wheat D genome Aegilops tauschii.</title>
        <authorList>
            <person name="Luo M.C."/>
            <person name="Gu Y.Q."/>
            <person name="Puiu D."/>
            <person name="Wang H."/>
            <person name="Twardziok S.O."/>
            <person name="Deal K.R."/>
            <person name="Huo N."/>
            <person name="Zhu T."/>
            <person name="Wang L."/>
            <person name="Wang Y."/>
            <person name="McGuire P.E."/>
            <person name="Liu S."/>
            <person name="Long H."/>
            <person name="Ramasamy R.K."/>
            <person name="Rodriguez J.C."/>
            <person name="Van S.L."/>
            <person name="Yuan L."/>
            <person name="Wang Z."/>
            <person name="Xia Z."/>
            <person name="Xiao L."/>
            <person name="Anderson O.D."/>
            <person name="Ouyang S."/>
            <person name="Liang Y."/>
            <person name="Zimin A.V."/>
            <person name="Pertea G."/>
            <person name="Qi P."/>
            <person name="Bennetzen J.L."/>
            <person name="Dai X."/>
            <person name="Dawson M.W."/>
            <person name="Muller H.G."/>
            <person name="Kugler K."/>
            <person name="Rivarola-Duarte L."/>
            <person name="Spannagl M."/>
            <person name="Mayer K.F.X."/>
            <person name="Lu F.H."/>
            <person name="Bevan M.W."/>
            <person name="Leroy P."/>
            <person name="Li P."/>
            <person name="You F.M."/>
            <person name="Sun Q."/>
            <person name="Liu Z."/>
            <person name="Lyons E."/>
            <person name="Wicker T."/>
            <person name="Salzberg S.L."/>
            <person name="Devos K.M."/>
            <person name="Dvorak J."/>
        </authorList>
    </citation>
    <scope>NUCLEOTIDE SEQUENCE [LARGE SCALE GENOMIC DNA]</scope>
    <source>
        <strain evidence="3">cv. AL8/78</strain>
    </source>
</reference>
<dbReference type="InterPro" id="IPR058763">
    <property type="entry name" value="RRM_RDR1/2-like"/>
</dbReference>
<dbReference type="Pfam" id="PF24823">
    <property type="entry name" value="PH_RDR2"/>
    <property type="match status" value="1"/>
</dbReference>
<dbReference type="CDD" id="cd00590">
    <property type="entry name" value="RRM_SF"/>
    <property type="match status" value="1"/>
</dbReference>
<dbReference type="Gramene" id="AET2Gv20743500.1">
    <property type="protein sequence ID" value="AET2Gv20743500.1"/>
    <property type="gene ID" value="AET2Gv20743500"/>
</dbReference>
<feature type="domain" description="RDR1/2-like RRM" evidence="2">
    <location>
        <begin position="15"/>
        <end position="89"/>
    </location>
</feature>
<dbReference type="InterPro" id="IPR035979">
    <property type="entry name" value="RBD_domain_sf"/>
</dbReference>
<dbReference type="SUPFAM" id="SSF54928">
    <property type="entry name" value="RNA-binding domain, RBD"/>
    <property type="match status" value="1"/>
</dbReference>
<dbReference type="Pfam" id="PF26250">
    <property type="entry name" value="RRM_RdRP1_2"/>
    <property type="match status" value="1"/>
</dbReference>
<feature type="domain" description="RDR1/2-like PH-like" evidence="1">
    <location>
        <begin position="117"/>
        <end position="177"/>
    </location>
</feature>
<reference evidence="4" key="2">
    <citation type="journal article" date="2017" name="Nat. Plants">
        <title>The Aegilops tauschii genome reveals multiple impacts of transposons.</title>
        <authorList>
            <person name="Zhao G."/>
            <person name="Zou C."/>
            <person name="Li K."/>
            <person name="Wang K."/>
            <person name="Li T."/>
            <person name="Gao L."/>
            <person name="Zhang X."/>
            <person name="Wang H."/>
            <person name="Yang Z."/>
            <person name="Liu X."/>
            <person name="Jiang W."/>
            <person name="Mao L."/>
            <person name="Kong X."/>
            <person name="Jiao Y."/>
            <person name="Jia J."/>
        </authorList>
    </citation>
    <scope>NUCLEOTIDE SEQUENCE [LARGE SCALE GENOMIC DNA]</scope>
    <source>
        <strain evidence="4">cv. AL8/78</strain>
    </source>
</reference>
<dbReference type="GO" id="GO:0003676">
    <property type="term" value="F:nucleic acid binding"/>
    <property type="evidence" value="ECO:0007669"/>
    <property type="project" value="InterPro"/>
</dbReference>
<dbReference type="EnsemblPlants" id="AET2Gv20743500.1">
    <property type="protein sequence ID" value="AET2Gv20743500.1"/>
    <property type="gene ID" value="AET2Gv20743500"/>
</dbReference>
<reference evidence="4" key="1">
    <citation type="journal article" date="2014" name="Science">
        <title>Ancient hybridizations among the ancestral genomes of bread wheat.</title>
        <authorList>
            <consortium name="International Wheat Genome Sequencing Consortium,"/>
            <person name="Marcussen T."/>
            <person name="Sandve S.R."/>
            <person name="Heier L."/>
            <person name="Spannagl M."/>
            <person name="Pfeifer M."/>
            <person name="Jakobsen K.S."/>
            <person name="Wulff B.B."/>
            <person name="Steuernagel B."/>
            <person name="Mayer K.F."/>
            <person name="Olsen O.A."/>
        </authorList>
    </citation>
    <scope>NUCLEOTIDE SEQUENCE [LARGE SCALE GENOMIC DNA]</scope>
    <source>
        <strain evidence="4">cv. AL8/78</strain>
    </source>
</reference>
<proteinExistence type="predicted"/>
<organism evidence="3 4">
    <name type="scientific">Aegilops tauschii subsp. strangulata</name>
    <name type="common">Goatgrass</name>
    <dbReference type="NCBI Taxonomy" id="200361"/>
    <lineage>
        <taxon>Eukaryota</taxon>
        <taxon>Viridiplantae</taxon>
        <taxon>Streptophyta</taxon>
        <taxon>Embryophyta</taxon>
        <taxon>Tracheophyta</taxon>
        <taxon>Spermatophyta</taxon>
        <taxon>Magnoliopsida</taxon>
        <taxon>Liliopsida</taxon>
        <taxon>Poales</taxon>
        <taxon>Poaceae</taxon>
        <taxon>BOP clade</taxon>
        <taxon>Pooideae</taxon>
        <taxon>Triticodae</taxon>
        <taxon>Triticeae</taxon>
        <taxon>Triticinae</taxon>
        <taxon>Aegilops</taxon>
    </lineage>
</organism>
<name>A0A453C5S5_AEGTS</name>